<feature type="DNA-binding region" description="Homeobox" evidence="2">
    <location>
        <begin position="18"/>
        <end position="77"/>
    </location>
</feature>
<dbReference type="InterPro" id="IPR009057">
    <property type="entry name" value="Homeodomain-like_sf"/>
</dbReference>
<comment type="subcellular location">
    <subcellularLocation>
        <location evidence="1 2 3">Nucleus</location>
    </subcellularLocation>
</comment>
<dbReference type="PANTHER" id="PTHR47713">
    <property type="entry name" value="HOMEODOMAIN-LIKE SUPERFAMILY PROTEIN"/>
    <property type="match status" value="1"/>
</dbReference>
<dbReference type="CDD" id="cd00086">
    <property type="entry name" value="homeodomain"/>
    <property type="match status" value="1"/>
</dbReference>
<dbReference type="GO" id="GO:0005634">
    <property type="term" value="C:nucleus"/>
    <property type="evidence" value="ECO:0007669"/>
    <property type="project" value="UniProtKB-SubCell"/>
</dbReference>
<keyword evidence="2 3" id="KW-0539">Nucleus</keyword>
<evidence type="ECO:0000259" key="5">
    <source>
        <dbReference type="PROSITE" id="PS50071"/>
    </source>
</evidence>
<dbReference type="Pfam" id="PF00046">
    <property type="entry name" value="Homeodomain"/>
    <property type="match status" value="1"/>
</dbReference>
<feature type="compositionally biased region" description="Basic and acidic residues" evidence="4">
    <location>
        <begin position="8"/>
        <end position="18"/>
    </location>
</feature>
<reference evidence="6 7" key="2">
    <citation type="journal article" date="2017" name="Nature">
        <title>The Apostasia genome and the evolution of orchids.</title>
        <authorList>
            <person name="Zhang G.Q."/>
            <person name="Liu K.W."/>
            <person name="Li Z."/>
            <person name="Lohaus R."/>
            <person name="Hsiao Y.Y."/>
            <person name="Niu S.C."/>
            <person name="Wang J.Y."/>
            <person name="Lin Y.C."/>
            <person name="Xu Q."/>
            <person name="Chen L.J."/>
            <person name="Yoshida K."/>
            <person name="Fujiwara S."/>
            <person name="Wang Z.W."/>
            <person name="Zhang Y.Q."/>
            <person name="Mitsuda N."/>
            <person name="Wang M."/>
            <person name="Liu G.H."/>
            <person name="Pecoraro L."/>
            <person name="Huang H.X."/>
            <person name="Xiao X.J."/>
            <person name="Lin M."/>
            <person name="Wu X.Y."/>
            <person name="Wu W.L."/>
            <person name="Chen Y.Y."/>
            <person name="Chang S.B."/>
            <person name="Sakamoto S."/>
            <person name="Ohme-Takagi M."/>
            <person name="Yagi M."/>
            <person name="Zeng S.J."/>
            <person name="Shen C.Y."/>
            <person name="Yeh C.M."/>
            <person name="Luo Y.B."/>
            <person name="Tsai W.C."/>
            <person name="Van de Peer Y."/>
            <person name="Liu Z.J."/>
        </authorList>
    </citation>
    <scope>NUCLEOTIDE SEQUENCE [LARGE SCALE GENOMIC DNA]</scope>
    <source>
        <tissue evidence="6">The whole plant</tissue>
    </source>
</reference>
<evidence type="ECO:0000256" key="1">
    <source>
        <dbReference type="ARBA" id="ARBA00004123"/>
    </source>
</evidence>
<reference evidence="6 7" key="1">
    <citation type="journal article" date="2016" name="Sci. Rep.">
        <title>The Dendrobium catenatum Lindl. genome sequence provides insights into polysaccharide synthase, floral development and adaptive evolution.</title>
        <authorList>
            <person name="Zhang G.Q."/>
            <person name="Xu Q."/>
            <person name="Bian C."/>
            <person name="Tsai W.C."/>
            <person name="Yeh C.M."/>
            <person name="Liu K.W."/>
            <person name="Yoshida K."/>
            <person name="Zhang L.S."/>
            <person name="Chang S.B."/>
            <person name="Chen F."/>
            <person name="Shi Y."/>
            <person name="Su Y.Y."/>
            <person name="Zhang Y.Q."/>
            <person name="Chen L.J."/>
            <person name="Yin Y."/>
            <person name="Lin M."/>
            <person name="Huang H."/>
            <person name="Deng H."/>
            <person name="Wang Z.W."/>
            <person name="Zhu S.L."/>
            <person name="Zhao X."/>
            <person name="Deng C."/>
            <person name="Niu S.C."/>
            <person name="Huang J."/>
            <person name="Wang M."/>
            <person name="Liu G.H."/>
            <person name="Yang H.J."/>
            <person name="Xiao X.J."/>
            <person name="Hsiao Y.Y."/>
            <person name="Wu W.L."/>
            <person name="Chen Y.Y."/>
            <person name="Mitsuda N."/>
            <person name="Ohme-Takagi M."/>
            <person name="Luo Y.B."/>
            <person name="Van de Peer Y."/>
            <person name="Liu Z.J."/>
        </authorList>
    </citation>
    <scope>NUCLEOTIDE SEQUENCE [LARGE SCALE GENOMIC DNA]</scope>
    <source>
        <tissue evidence="6">The whole plant</tissue>
    </source>
</reference>
<evidence type="ECO:0000256" key="4">
    <source>
        <dbReference type="SAM" id="MobiDB-lite"/>
    </source>
</evidence>
<dbReference type="Gene3D" id="1.10.10.60">
    <property type="entry name" value="Homeodomain-like"/>
    <property type="match status" value="1"/>
</dbReference>
<evidence type="ECO:0000313" key="7">
    <source>
        <dbReference type="Proteomes" id="UP000233837"/>
    </source>
</evidence>
<dbReference type="PROSITE" id="PS50071">
    <property type="entry name" value="HOMEOBOX_2"/>
    <property type="match status" value="1"/>
</dbReference>
<accession>A0A2I0WL68</accession>
<feature type="domain" description="Homeobox" evidence="5">
    <location>
        <begin position="16"/>
        <end position="76"/>
    </location>
</feature>
<feature type="region of interest" description="Disordered" evidence="4">
    <location>
        <begin position="1"/>
        <end position="26"/>
    </location>
</feature>
<keyword evidence="2 3" id="KW-0238">DNA-binding</keyword>
<dbReference type="Proteomes" id="UP000233837">
    <property type="component" value="Unassembled WGS sequence"/>
</dbReference>
<keyword evidence="2 3" id="KW-0371">Homeobox</keyword>
<dbReference type="InterPro" id="IPR001356">
    <property type="entry name" value="HD"/>
</dbReference>
<keyword evidence="7" id="KW-1185">Reference proteome</keyword>
<evidence type="ECO:0000256" key="3">
    <source>
        <dbReference type="RuleBase" id="RU000682"/>
    </source>
</evidence>
<dbReference type="GO" id="GO:0003677">
    <property type="term" value="F:DNA binding"/>
    <property type="evidence" value="ECO:0007669"/>
    <property type="project" value="UniProtKB-UniRule"/>
</dbReference>
<evidence type="ECO:0000256" key="2">
    <source>
        <dbReference type="PROSITE-ProRule" id="PRU00108"/>
    </source>
</evidence>
<dbReference type="SMART" id="SM00389">
    <property type="entry name" value="HOX"/>
    <property type="match status" value="1"/>
</dbReference>
<evidence type="ECO:0000313" key="6">
    <source>
        <dbReference type="EMBL" id="PKU76401.1"/>
    </source>
</evidence>
<dbReference type="SUPFAM" id="SSF46689">
    <property type="entry name" value="Homeodomain-like"/>
    <property type="match status" value="1"/>
</dbReference>
<proteinExistence type="predicted"/>
<dbReference type="PANTHER" id="PTHR47713:SF2">
    <property type="entry name" value="HOMEODOMAIN-LIKE SUPERFAMILY PROTEIN"/>
    <property type="match status" value="1"/>
</dbReference>
<dbReference type="AlphaFoldDB" id="A0A2I0WL68"/>
<name>A0A2I0WL68_9ASPA</name>
<sequence length="514" mass="58540">MEGSHVAMQKEGETSSHEKQKRKLKTPAQVEALEELYNEHKYPSEAMKLEFAKKIGLSEKQVSGWFCHRRLKERKILQGEIYTNGKQNLSSSGIHDLISGIKQESCSSTKQVDRNLDSKEVESKMYYAYKSSSDALACEAHNKHPHIGNNHVAEDRSSGGNSASQGSLLQSNENLYVAQPSRYKLCDDSSLLMSNKNTVIKSEDHLVNPRYSFLQDETDSPAISALKWNLGRHYREDGPLLSFEFDPLPPGAFDSPVRDSKCEPYYVGDSMQHDSSSFYRSINEHRVYDKYYAEKLASEACQEQRSSKRTKPGFIDSNEITNLGSTQNAIPNHVQYQAISIDETEKSMNRTSCFDGRNNLRFLNSKTEWGYGCKDGYNVQQNSQSTNIKNYFPCPNYDTEVFQGEYFDTKPFVAAPKKYDSISSECWHQPQKILKDNTRNENTKRNHSAIQPDMFIKSRNNRIEKVNGIGLWKQQCPVKGLEKPARQVPLIRHHLDVDSNLHQDVSGDTSLSLD</sequence>
<protein>
    <recommendedName>
        <fullName evidence="5">Homeobox domain-containing protein</fullName>
    </recommendedName>
</protein>
<gene>
    <name evidence="6" type="ORF">MA16_Dca001004</name>
</gene>
<feature type="region of interest" description="Disordered" evidence="4">
    <location>
        <begin position="146"/>
        <end position="166"/>
    </location>
</feature>
<dbReference type="OrthoDB" id="6159439at2759"/>
<organism evidence="6 7">
    <name type="scientific">Dendrobium catenatum</name>
    <dbReference type="NCBI Taxonomy" id="906689"/>
    <lineage>
        <taxon>Eukaryota</taxon>
        <taxon>Viridiplantae</taxon>
        <taxon>Streptophyta</taxon>
        <taxon>Embryophyta</taxon>
        <taxon>Tracheophyta</taxon>
        <taxon>Spermatophyta</taxon>
        <taxon>Magnoliopsida</taxon>
        <taxon>Liliopsida</taxon>
        <taxon>Asparagales</taxon>
        <taxon>Orchidaceae</taxon>
        <taxon>Epidendroideae</taxon>
        <taxon>Malaxideae</taxon>
        <taxon>Dendrobiinae</taxon>
        <taxon>Dendrobium</taxon>
    </lineage>
</organism>
<dbReference type="EMBL" id="KZ502537">
    <property type="protein sequence ID" value="PKU76401.1"/>
    <property type="molecule type" value="Genomic_DNA"/>
</dbReference>